<dbReference type="EMBL" id="JACSQL010000005">
    <property type="protein sequence ID" value="MBD7969070.1"/>
    <property type="molecule type" value="Genomic_DNA"/>
</dbReference>
<dbReference type="Pfam" id="PF01266">
    <property type="entry name" value="DAO"/>
    <property type="match status" value="1"/>
</dbReference>
<evidence type="ECO:0000313" key="2">
    <source>
        <dbReference type="EMBL" id="MBD7969070.1"/>
    </source>
</evidence>
<dbReference type="InterPro" id="IPR006076">
    <property type="entry name" value="FAD-dep_OxRdtase"/>
</dbReference>
<proteinExistence type="predicted"/>
<organism evidence="2 3">
    <name type="scientific">Paenibacillus gallinarum</name>
    <dbReference type="NCBI Taxonomy" id="2762232"/>
    <lineage>
        <taxon>Bacteria</taxon>
        <taxon>Bacillati</taxon>
        <taxon>Bacillota</taxon>
        <taxon>Bacilli</taxon>
        <taxon>Bacillales</taxon>
        <taxon>Paenibacillaceae</taxon>
        <taxon>Paenibacillus</taxon>
    </lineage>
</organism>
<dbReference type="Gene3D" id="3.30.9.10">
    <property type="entry name" value="D-Amino Acid Oxidase, subunit A, domain 2"/>
    <property type="match status" value="1"/>
</dbReference>
<evidence type="ECO:0000259" key="1">
    <source>
        <dbReference type="Pfam" id="PF01266"/>
    </source>
</evidence>
<keyword evidence="3" id="KW-1185">Reference proteome</keyword>
<feature type="domain" description="FAD dependent oxidoreductase" evidence="1">
    <location>
        <begin position="30"/>
        <end position="380"/>
    </location>
</feature>
<dbReference type="PANTHER" id="PTHR13847">
    <property type="entry name" value="SARCOSINE DEHYDROGENASE-RELATED"/>
    <property type="match status" value="1"/>
</dbReference>
<dbReference type="PANTHER" id="PTHR13847:SF201">
    <property type="entry name" value="PUTATIBE OXIDOREDUCTASE"/>
    <property type="match status" value="1"/>
</dbReference>
<sequence length="406" mass="45921">MDLLSGKLYWPTTVTNPKSYPPLTEDIVCDVLVIGGGSSGAQAAYLLAKEGLQVVVVDQRRIGEGSSSTNTALIQYAGDKSFVSLANTFGEEIAARHLKLCEQAIHDIEMTCSQLPVDADFVRRDSLYYASYEEDIPALEQEHKLLSKYGFHVDRWDEEKISSHFPFRKQAALYYYDDAEMNPLKFIYGLLEAVEKVGGKVWAETQVTGHRFEEDSAIFYTKNRHQIKAKHVIIAAGYENQEFKVEKNAVINSSYAVITTPVPDLSSWYKRTLIWETARPYIYLRTTPDDRVIIGGMDKDTAYASTRDSKILHTRDKLMKELFKLFPDLQAEPEFYLGAFYGGTHDGLPIIGQYEEYPHCYVVMGYGDNGTVYNAVLSRILRDVIVKGSNPDLGIYLQNRPRVNSP</sequence>
<name>A0ABR8SZY5_9BACL</name>
<dbReference type="Proteomes" id="UP000608071">
    <property type="component" value="Unassembled WGS sequence"/>
</dbReference>
<protein>
    <submittedName>
        <fullName evidence="2">FAD-binding oxidoreductase</fullName>
    </submittedName>
</protein>
<comment type="caution">
    <text evidence="2">The sequence shown here is derived from an EMBL/GenBank/DDBJ whole genome shotgun (WGS) entry which is preliminary data.</text>
</comment>
<dbReference type="SUPFAM" id="SSF51905">
    <property type="entry name" value="FAD/NAD(P)-binding domain"/>
    <property type="match status" value="1"/>
</dbReference>
<dbReference type="InterPro" id="IPR036188">
    <property type="entry name" value="FAD/NAD-bd_sf"/>
</dbReference>
<reference evidence="2 3" key="1">
    <citation type="submission" date="2020-08" db="EMBL/GenBank/DDBJ databases">
        <title>A Genomic Blueprint of the Chicken Gut Microbiome.</title>
        <authorList>
            <person name="Gilroy R."/>
            <person name="Ravi A."/>
            <person name="Getino M."/>
            <person name="Pursley I."/>
            <person name="Horton D.L."/>
            <person name="Alikhan N.-F."/>
            <person name="Baker D."/>
            <person name="Gharbi K."/>
            <person name="Hall N."/>
            <person name="Watson M."/>
            <person name="Adriaenssens E.M."/>
            <person name="Foster-Nyarko E."/>
            <person name="Jarju S."/>
            <person name="Secka A."/>
            <person name="Antonio M."/>
            <person name="Oren A."/>
            <person name="Chaudhuri R."/>
            <person name="La Ragione R.M."/>
            <person name="Hildebrand F."/>
            <person name="Pallen M.J."/>
        </authorList>
    </citation>
    <scope>NUCLEOTIDE SEQUENCE [LARGE SCALE GENOMIC DNA]</scope>
    <source>
        <strain evidence="2 3">Sa2BVA9</strain>
    </source>
</reference>
<dbReference type="RefSeq" id="WP_191800709.1">
    <property type="nucleotide sequence ID" value="NZ_JACSQL010000005.1"/>
</dbReference>
<gene>
    <name evidence="2" type="ORF">H9647_13415</name>
</gene>
<evidence type="ECO:0000313" key="3">
    <source>
        <dbReference type="Proteomes" id="UP000608071"/>
    </source>
</evidence>
<dbReference type="Gene3D" id="3.50.50.60">
    <property type="entry name" value="FAD/NAD(P)-binding domain"/>
    <property type="match status" value="1"/>
</dbReference>
<accession>A0ABR8SZY5</accession>